<comment type="similarity">
    <text evidence="1">Belongs to the pseudouridine synthase RluA family.</text>
</comment>
<dbReference type="InterPro" id="IPR050188">
    <property type="entry name" value="RluA_PseudoU_synthase"/>
</dbReference>
<dbReference type="InterPro" id="IPR006145">
    <property type="entry name" value="PsdUridine_synth_RsuA/RluA"/>
</dbReference>
<feature type="domain" description="Pseudouridine synthase RsuA/RluA-like" evidence="3">
    <location>
        <begin position="36"/>
        <end position="197"/>
    </location>
</feature>
<evidence type="ECO:0000313" key="4">
    <source>
        <dbReference type="EMBL" id="GMH63150.1"/>
    </source>
</evidence>
<dbReference type="PANTHER" id="PTHR21600">
    <property type="entry name" value="MITOCHONDRIAL RNA PSEUDOURIDINE SYNTHASE"/>
    <property type="match status" value="1"/>
</dbReference>
<name>A0A9W7A4N2_9STRA</name>
<keyword evidence="5" id="KW-1185">Reference proteome</keyword>
<accession>A0A9W7A4N2</accession>
<keyword evidence="2" id="KW-0732">Signal</keyword>
<sequence length="294" mass="32744">MIERAWFTHLCVFWGILLHSLADSLHVPIIFDHPRFLIVSKPAGVSCWGEMNVLDLLRSQREVVDETLFSVHRLDDPTSGLLCVAKDSDAAGKLQRGFQNRARDKEGEGDKAIKKFYVAIVSRKLKKKMGIVKGDLVKGRRGSWKLEEKGGEGGYDNFSQTNFVDLGPTGGEGREGQRVVLMRPLTGRTHQLRVTMRALGAGIVGDSRYGGVCGEGEEVERLYLHACGLRLDLKSMELGDENIQLLVKPDNFRLTDDTWTSLEEHVFGVTTSASSKFFRGGEFDQGVPVHRQTV</sequence>
<evidence type="ECO:0000313" key="5">
    <source>
        <dbReference type="Proteomes" id="UP001165085"/>
    </source>
</evidence>
<proteinExistence type="inferred from homology"/>
<dbReference type="OrthoDB" id="418349at2759"/>
<evidence type="ECO:0000256" key="2">
    <source>
        <dbReference type="SAM" id="SignalP"/>
    </source>
</evidence>
<feature type="chain" id="PRO_5040738863" description="Pseudouridine synthase RsuA/RluA-like domain-containing protein" evidence="2">
    <location>
        <begin position="25"/>
        <end position="294"/>
    </location>
</feature>
<dbReference type="CDD" id="cd02869">
    <property type="entry name" value="PseudoU_synth_RluA_like"/>
    <property type="match status" value="1"/>
</dbReference>
<dbReference type="GO" id="GO:0003723">
    <property type="term" value="F:RNA binding"/>
    <property type="evidence" value="ECO:0007669"/>
    <property type="project" value="InterPro"/>
</dbReference>
<dbReference type="GO" id="GO:0009982">
    <property type="term" value="F:pseudouridine synthase activity"/>
    <property type="evidence" value="ECO:0007669"/>
    <property type="project" value="InterPro"/>
</dbReference>
<dbReference type="Pfam" id="PF00849">
    <property type="entry name" value="PseudoU_synth_2"/>
    <property type="match status" value="1"/>
</dbReference>
<dbReference type="AlphaFoldDB" id="A0A9W7A4N2"/>
<dbReference type="GO" id="GO:0000455">
    <property type="term" value="P:enzyme-directed rRNA pseudouridine synthesis"/>
    <property type="evidence" value="ECO:0007669"/>
    <property type="project" value="TreeGrafter"/>
</dbReference>
<reference evidence="5" key="1">
    <citation type="journal article" date="2023" name="Commun. Biol.">
        <title>Genome analysis of Parmales, the sister group of diatoms, reveals the evolutionary specialization of diatoms from phago-mixotrophs to photoautotrophs.</title>
        <authorList>
            <person name="Ban H."/>
            <person name="Sato S."/>
            <person name="Yoshikawa S."/>
            <person name="Yamada K."/>
            <person name="Nakamura Y."/>
            <person name="Ichinomiya M."/>
            <person name="Sato N."/>
            <person name="Blanc-Mathieu R."/>
            <person name="Endo H."/>
            <person name="Kuwata A."/>
            <person name="Ogata H."/>
        </authorList>
    </citation>
    <scope>NUCLEOTIDE SEQUENCE [LARGE SCALE GENOMIC DNA]</scope>
    <source>
        <strain evidence="5">NIES 3701</strain>
    </source>
</reference>
<evidence type="ECO:0000259" key="3">
    <source>
        <dbReference type="Pfam" id="PF00849"/>
    </source>
</evidence>
<protein>
    <recommendedName>
        <fullName evidence="3">Pseudouridine synthase RsuA/RluA-like domain-containing protein</fullName>
    </recommendedName>
</protein>
<dbReference type="SUPFAM" id="SSF55120">
    <property type="entry name" value="Pseudouridine synthase"/>
    <property type="match status" value="1"/>
</dbReference>
<organism evidence="4 5">
    <name type="scientific">Triparma strigata</name>
    <dbReference type="NCBI Taxonomy" id="1606541"/>
    <lineage>
        <taxon>Eukaryota</taxon>
        <taxon>Sar</taxon>
        <taxon>Stramenopiles</taxon>
        <taxon>Ochrophyta</taxon>
        <taxon>Bolidophyceae</taxon>
        <taxon>Parmales</taxon>
        <taxon>Triparmaceae</taxon>
        <taxon>Triparma</taxon>
    </lineage>
</organism>
<gene>
    <name evidence="4" type="ORF">TrST_g12388</name>
</gene>
<feature type="signal peptide" evidence="2">
    <location>
        <begin position="1"/>
        <end position="24"/>
    </location>
</feature>
<dbReference type="Proteomes" id="UP001165085">
    <property type="component" value="Unassembled WGS sequence"/>
</dbReference>
<dbReference type="EMBL" id="BRXY01000082">
    <property type="protein sequence ID" value="GMH63150.1"/>
    <property type="molecule type" value="Genomic_DNA"/>
</dbReference>
<dbReference type="Gene3D" id="3.30.2350.10">
    <property type="entry name" value="Pseudouridine synthase"/>
    <property type="match status" value="1"/>
</dbReference>
<evidence type="ECO:0000256" key="1">
    <source>
        <dbReference type="ARBA" id="ARBA00010876"/>
    </source>
</evidence>
<dbReference type="InterPro" id="IPR020103">
    <property type="entry name" value="PsdUridine_synth_cat_dom_sf"/>
</dbReference>
<dbReference type="PANTHER" id="PTHR21600:SF87">
    <property type="entry name" value="RNA PSEUDOURIDYLATE SYNTHASE DOMAIN-CONTAINING PROTEIN 1"/>
    <property type="match status" value="1"/>
</dbReference>
<comment type="caution">
    <text evidence="4">The sequence shown here is derived from an EMBL/GenBank/DDBJ whole genome shotgun (WGS) entry which is preliminary data.</text>
</comment>